<feature type="signal peptide" evidence="5">
    <location>
        <begin position="1"/>
        <end position="16"/>
    </location>
</feature>
<dbReference type="PANTHER" id="PTHR39638">
    <property type="entry name" value="YCF35"/>
    <property type="match status" value="1"/>
</dbReference>
<evidence type="ECO:0000313" key="6">
    <source>
        <dbReference type="EMBL" id="KAG7340932.1"/>
    </source>
</evidence>
<gene>
    <name evidence="6" type="ORF">IV203_022883</name>
    <name evidence="7" type="ORF">IV203_030547</name>
</gene>
<name>A0A9K3LSL6_9STRA</name>
<dbReference type="Proteomes" id="UP000693970">
    <property type="component" value="Unassembled WGS sequence"/>
</dbReference>
<dbReference type="GO" id="GO:0009536">
    <property type="term" value="C:plastid"/>
    <property type="evidence" value="ECO:0007669"/>
    <property type="project" value="UniProtKB-SubCell"/>
</dbReference>
<dbReference type="EMBL" id="JAGRRH010000026">
    <property type="protein sequence ID" value="KAG7340932.1"/>
    <property type="molecule type" value="Genomic_DNA"/>
</dbReference>
<comment type="caution">
    <text evidence="7">The sequence shown here is derived from an EMBL/GenBank/DDBJ whole genome shotgun (WGS) entry which is preliminary data.</text>
</comment>
<dbReference type="AlphaFoldDB" id="A0A9K3LSL6"/>
<keyword evidence="8" id="KW-1185">Reference proteome</keyword>
<keyword evidence="5" id="KW-0732">Signal</keyword>
<comment type="subcellular location">
    <subcellularLocation>
        <location evidence="1">Plastid</location>
    </subcellularLocation>
</comment>
<protein>
    <recommendedName>
        <fullName evidence="3">Uncharacterized protein ycf35</fullName>
    </recommendedName>
</protein>
<keyword evidence="4" id="KW-0934">Plastid</keyword>
<dbReference type="EMBL" id="JAGRRH010000006">
    <property type="protein sequence ID" value="KAG7367804.1"/>
    <property type="molecule type" value="Genomic_DNA"/>
</dbReference>
<evidence type="ECO:0000256" key="1">
    <source>
        <dbReference type="ARBA" id="ARBA00004474"/>
    </source>
</evidence>
<comment type="similarity">
    <text evidence="2">Belongs to the ycf35 family.</text>
</comment>
<sequence>MKITLSFYTLFALVAAFGVDAFSPSSMKSSKRGGAGVSSSTSLKSHFTCINTKLYNKESLLKALRDLGIQNIQTTSSSSNKEDNQRLIARGYQGNTMEADIVIPQANNYDVAFCYDGKTYQLVADLQFWQQSMPVDAFMEKVQQKYAIHTLVDTSAQEGFQVETVTQSVDGTVTMQLSRYNTAGM</sequence>
<evidence type="ECO:0000256" key="2">
    <source>
        <dbReference type="ARBA" id="ARBA00009068"/>
    </source>
</evidence>
<proteinExistence type="inferred from homology"/>
<dbReference type="OrthoDB" id="37712at2759"/>
<evidence type="ECO:0000256" key="5">
    <source>
        <dbReference type="SAM" id="SignalP"/>
    </source>
</evidence>
<evidence type="ECO:0000313" key="8">
    <source>
        <dbReference type="Proteomes" id="UP000693970"/>
    </source>
</evidence>
<accession>A0A9K3LSL6</accession>
<dbReference type="Pfam" id="PF06868">
    <property type="entry name" value="DUF1257"/>
    <property type="match status" value="1"/>
</dbReference>
<feature type="chain" id="PRO_5039844447" description="Uncharacterized protein ycf35" evidence="5">
    <location>
        <begin position="17"/>
        <end position="185"/>
    </location>
</feature>
<evidence type="ECO:0000256" key="3">
    <source>
        <dbReference type="ARBA" id="ARBA00021585"/>
    </source>
</evidence>
<organism evidence="7 8">
    <name type="scientific">Nitzschia inconspicua</name>
    <dbReference type="NCBI Taxonomy" id="303405"/>
    <lineage>
        <taxon>Eukaryota</taxon>
        <taxon>Sar</taxon>
        <taxon>Stramenopiles</taxon>
        <taxon>Ochrophyta</taxon>
        <taxon>Bacillariophyta</taxon>
        <taxon>Bacillariophyceae</taxon>
        <taxon>Bacillariophycidae</taxon>
        <taxon>Bacillariales</taxon>
        <taxon>Bacillariaceae</taxon>
        <taxon>Nitzschia</taxon>
    </lineage>
</organism>
<dbReference type="PANTHER" id="PTHR39638:SF2">
    <property type="entry name" value="YCF35"/>
    <property type="match status" value="1"/>
</dbReference>
<reference evidence="7" key="1">
    <citation type="journal article" date="2021" name="Sci. Rep.">
        <title>Diploid genomic architecture of Nitzschia inconspicua, an elite biomass production diatom.</title>
        <authorList>
            <person name="Oliver A."/>
            <person name="Podell S."/>
            <person name="Pinowska A."/>
            <person name="Traller J.C."/>
            <person name="Smith S.R."/>
            <person name="McClure R."/>
            <person name="Beliaev A."/>
            <person name="Bohutskyi P."/>
            <person name="Hill E.A."/>
            <person name="Rabines A."/>
            <person name="Zheng H."/>
            <person name="Allen L.Z."/>
            <person name="Kuo A."/>
            <person name="Grigoriev I.V."/>
            <person name="Allen A.E."/>
            <person name="Hazlebeck D."/>
            <person name="Allen E.E."/>
        </authorList>
    </citation>
    <scope>NUCLEOTIDE SEQUENCE</scope>
    <source>
        <strain evidence="7">Hildebrandi</strain>
    </source>
</reference>
<evidence type="ECO:0000256" key="4">
    <source>
        <dbReference type="ARBA" id="ARBA00022640"/>
    </source>
</evidence>
<evidence type="ECO:0000313" key="7">
    <source>
        <dbReference type="EMBL" id="KAG7367804.1"/>
    </source>
</evidence>
<dbReference type="InterPro" id="IPR009666">
    <property type="entry name" value="Uncharacterised_Ycf35"/>
</dbReference>
<reference evidence="7" key="2">
    <citation type="submission" date="2021-04" db="EMBL/GenBank/DDBJ databases">
        <authorList>
            <person name="Podell S."/>
        </authorList>
    </citation>
    <scope>NUCLEOTIDE SEQUENCE</scope>
    <source>
        <strain evidence="7">Hildebrandi</strain>
    </source>
</reference>